<organism evidence="1 2">
    <name type="scientific">Gracilimonas halophila</name>
    <dbReference type="NCBI Taxonomy" id="1834464"/>
    <lineage>
        <taxon>Bacteria</taxon>
        <taxon>Pseudomonadati</taxon>
        <taxon>Balneolota</taxon>
        <taxon>Balneolia</taxon>
        <taxon>Balneolales</taxon>
        <taxon>Balneolaceae</taxon>
        <taxon>Gracilimonas</taxon>
    </lineage>
</organism>
<evidence type="ECO:0000313" key="2">
    <source>
        <dbReference type="Proteomes" id="UP001597460"/>
    </source>
</evidence>
<reference evidence="2" key="1">
    <citation type="journal article" date="2019" name="Int. J. Syst. Evol. Microbiol.">
        <title>The Global Catalogue of Microorganisms (GCM) 10K type strain sequencing project: providing services to taxonomists for standard genome sequencing and annotation.</title>
        <authorList>
            <consortium name="The Broad Institute Genomics Platform"/>
            <consortium name="The Broad Institute Genome Sequencing Center for Infectious Disease"/>
            <person name="Wu L."/>
            <person name="Ma J."/>
        </authorList>
    </citation>
    <scope>NUCLEOTIDE SEQUENCE [LARGE SCALE GENOMIC DNA]</scope>
    <source>
        <strain evidence="2">KCTC 52042</strain>
    </source>
</reference>
<dbReference type="EMBL" id="JBHULI010000024">
    <property type="protein sequence ID" value="MFD2532546.1"/>
    <property type="molecule type" value="Genomic_DNA"/>
</dbReference>
<accession>A0ABW5JKG9</accession>
<sequence>MEENKVKLVLDIFYTLNGQSLSISNELPFEDVAIMVIRENEQYESTKKNYRTQFHGKKESEIHDDQFNKQKTAVEKLITDLKGDIRNKTPNISTEGEVYSFSYDKTATEEMKNTSVIIRRLPDEVKSVLESAFIDLGKTIVKKRIIEEGEGYTFSYDKTASDEIKNISITCFDIFQKP</sequence>
<gene>
    <name evidence="1" type="ORF">ACFSVN_08825</name>
</gene>
<dbReference type="RefSeq" id="WP_390301142.1">
    <property type="nucleotide sequence ID" value="NZ_JBHULI010000024.1"/>
</dbReference>
<dbReference type="Proteomes" id="UP001597460">
    <property type="component" value="Unassembled WGS sequence"/>
</dbReference>
<protein>
    <submittedName>
        <fullName evidence="1">Uncharacterized protein</fullName>
    </submittedName>
</protein>
<keyword evidence="2" id="KW-1185">Reference proteome</keyword>
<comment type="caution">
    <text evidence="1">The sequence shown here is derived from an EMBL/GenBank/DDBJ whole genome shotgun (WGS) entry which is preliminary data.</text>
</comment>
<proteinExistence type="predicted"/>
<evidence type="ECO:0000313" key="1">
    <source>
        <dbReference type="EMBL" id="MFD2532546.1"/>
    </source>
</evidence>
<name>A0ABW5JKG9_9BACT</name>